<organism evidence="1 2">
    <name type="scientific">Candidatus Liptonbacteria bacterium RIFCSPLOWO2_01_FULL_56_20</name>
    <dbReference type="NCBI Taxonomy" id="1798652"/>
    <lineage>
        <taxon>Bacteria</taxon>
        <taxon>Candidatus Liptoniibacteriota</taxon>
    </lineage>
</organism>
<dbReference type="AlphaFoldDB" id="A0A1G2CI79"/>
<gene>
    <name evidence="1" type="ORF">A3A43_00530</name>
</gene>
<evidence type="ECO:0000313" key="2">
    <source>
        <dbReference type="Proteomes" id="UP000178495"/>
    </source>
</evidence>
<dbReference type="Proteomes" id="UP000178495">
    <property type="component" value="Unassembled WGS sequence"/>
</dbReference>
<protein>
    <recommendedName>
        <fullName evidence="3">Methyltransferase type 11 domain-containing protein</fullName>
    </recommendedName>
</protein>
<reference evidence="1 2" key="1">
    <citation type="journal article" date="2016" name="Nat. Commun.">
        <title>Thousands of microbial genomes shed light on interconnected biogeochemical processes in an aquifer system.</title>
        <authorList>
            <person name="Anantharaman K."/>
            <person name="Brown C.T."/>
            <person name="Hug L.A."/>
            <person name="Sharon I."/>
            <person name="Castelle C.J."/>
            <person name="Probst A.J."/>
            <person name="Thomas B.C."/>
            <person name="Singh A."/>
            <person name="Wilkins M.J."/>
            <person name="Karaoz U."/>
            <person name="Brodie E.L."/>
            <person name="Williams K.H."/>
            <person name="Hubbard S.S."/>
            <person name="Banfield J.F."/>
        </authorList>
    </citation>
    <scope>NUCLEOTIDE SEQUENCE [LARGE SCALE GENOMIC DNA]</scope>
</reference>
<evidence type="ECO:0008006" key="3">
    <source>
        <dbReference type="Google" id="ProtNLM"/>
    </source>
</evidence>
<name>A0A1G2CI79_9BACT</name>
<comment type="caution">
    <text evidence="1">The sequence shown here is derived from an EMBL/GenBank/DDBJ whole genome shotgun (WGS) entry which is preliminary data.</text>
</comment>
<proteinExistence type="predicted"/>
<dbReference type="STRING" id="1798652.A3A43_00530"/>
<dbReference type="EMBL" id="MHLC01000021">
    <property type="protein sequence ID" value="OGZ01113.1"/>
    <property type="molecule type" value="Genomic_DNA"/>
</dbReference>
<accession>A0A1G2CI79</accession>
<sequence>MLLLGVPDAGKVVRAYYEEDKDFLGKLHRHYSRRRPPVEIFGNMDLVNYIFRDQLENPKYTIHYWAYDANSLSGLLRAIGFRLVKKQEFDHRYCNPERKFYTLYIKAVK</sequence>
<evidence type="ECO:0000313" key="1">
    <source>
        <dbReference type="EMBL" id="OGZ01113.1"/>
    </source>
</evidence>